<dbReference type="Pfam" id="PF08507">
    <property type="entry name" value="COPI_assoc"/>
    <property type="match status" value="1"/>
</dbReference>
<feature type="transmembrane region" description="Helical" evidence="5">
    <location>
        <begin position="117"/>
        <end position="135"/>
    </location>
</feature>
<feature type="transmembrane region" description="Helical" evidence="5">
    <location>
        <begin position="141"/>
        <end position="159"/>
    </location>
</feature>
<evidence type="ECO:0000313" key="6">
    <source>
        <dbReference type="EMBL" id="OQR88111.1"/>
    </source>
</evidence>
<dbReference type="Proteomes" id="UP000243579">
    <property type="component" value="Unassembled WGS sequence"/>
</dbReference>
<protein>
    <recommendedName>
        <fullName evidence="8">Golgi apparatus membrane protein TVP15</fullName>
    </recommendedName>
</protein>
<evidence type="ECO:0000256" key="3">
    <source>
        <dbReference type="ARBA" id="ARBA00022989"/>
    </source>
</evidence>
<proteinExistence type="predicted"/>
<feature type="transmembrane region" description="Helical" evidence="5">
    <location>
        <begin position="76"/>
        <end position="96"/>
    </location>
</feature>
<dbReference type="EMBL" id="JNBR01001409">
    <property type="protein sequence ID" value="OQR88111.1"/>
    <property type="molecule type" value="Genomic_DNA"/>
</dbReference>
<evidence type="ECO:0000256" key="1">
    <source>
        <dbReference type="ARBA" id="ARBA00004141"/>
    </source>
</evidence>
<keyword evidence="3 5" id="KW-1133">Transmembrane helix</keyword>
<evidence type="ECO:0008006" key="8">
    <source>
        <dbReference type="Google" id="ProtNLM"/>
    </source>
</evidence>
<evidence type="ECO:0000256" key="5">
    <source>
        <dbReference type="SAM" id="Phobius"/>
    </source>
</evidence>
<keyword evidence="2 5" id="KW-0812">Transmembrane</keyword>
<accession>A0A1V9YR07</accession>
<evidence type="ECO:0000313" key="7">
    <source>
        <dbReference type="Proteomes" id="UP000243579"/>
    </source>
</evidence>
<dbReference type="InterPro" id="IPR013714">
    <property type="entry name" value="Golgi_TVP15"/>
</dbReference>
<sequence length="234" mass="25486">MEQADLKAPLYASATEASGEPVAKPSVCATPIGFWRSLMSWDALTLLRYMRYLNVVLALFQALAGFFGLFDLAMLNITSFLIAVYVIIFALLLLAFECRFSSMEPSIRKQFGFLFTYRGRTAFIFFVGFMDFGMADAMAKIAGVLMCANAVLNLVVIYFHPAFRTGSLRADMDPTVGYTAGETEAATVFANNAHLAAKAGTYAFGHVSPEVATQIVQQSMQASQNNGSYVPPAP</sequence>
<gene>
    <name evidence="6" type="ORF">ACHHYP_07545</name>
</gene>
<evidence type="ECO:0000256" key="4">
    <source>
        <dbReference type="ARBA" id="ARBA00023136"/>
    </source>
</evidence>
<comment type="caution">
    <text evidence="6">The sequence shown here is derived from an EMBL/GenBank/DDBJ whole genome shotgun (WGS) entry which is preliminary data.</text>
</comment>
<dbReference type="PANTHER" id="PTHR38894:SF1">
    <property type="entry name" value="TRANSMEMBRANE PROTEIN"/>
    <property type="match status" value="1"/>
</dbReference>
<dbReference type="GO" id="GO:0016020">
    <property type="term" value="C:membrane"/>
    <property type="evidence" value="ECO:0007669"/>
    <property type="project" value="UniProtKB-SubCell"/>
</dbReference>
<comment type="subcellular location">
    <subcellularLocation>
        <location evidence="1">Membrane</location>
        <topology evidence="1">Multi-pass membrane protein</topology>
    </subcellularLocation>
</comment>
<keyword evidence="7" id="KW-1185">Reference proteome</keyword>
<feature type="transmembrane region" description="Helical" evidence="5">
    <location>
        <begin position="52"/>
        <end position="70"/>
    </location>
</feature>
<dbReference type="AlphaFoldDB" id="A0A1V9YR07"/>
<reference evidence="6 7" key="1">
    <citation type="journal article" date="2014" name="Genome Biol. Evol.">
        <title>The secreted proteins of Achlya hypogyna and Thraustotheca clavata identify the ancestral oomycete secretome and reveal gene acquisitions by horizontal gene transfer.</title>
        <authorList>
            <person name="Misner I."/>
            <person name="Blouin N."/>
            <person name="Leonard G."/>
            <person name="Richards T.A."/>
            <person name="Lane C.E."/>
        </authorList>
    </citation>
    <scope>NUCLEOTIDE SEQUENCE [LARGE SCALE GENOMIC DNA]</scope>
    <source>
        <strain evidence="6 7">ATCC 48635</strain>
    </source>
</reference>
<dbReference type="PANTHER" id="PTHR38894">
    <property type="entry name" value="TRANSMEMBRANE PROTEIN"/>
    <property type="match status" value="1"/>
</dbReference>
<evidence type="ECO:0000256" key="2">
    <source>
        <dbReference type="ARBA" id="ARBA00022692"/>
    </source>
</evidence>
<name>A0A1V9YR07_ACHHY</name>
<keyword evidence="4 5" id="KW-0472">Membrane</keyword>
<dbReference type="OrthoDB" id="71694at2759"/>
<organism evidence="6 7">
    <name type="scientific">Achlya hypogyna</name>
    <name type="common">Oomycete</name>
    <name type="synonym">Protoachlya hypogyna</name>
    <dbReference type="NCBI Taxonomy" id="1202772"/>
    <lineage>
        <taxon>Eukaryota</taxon>
        <taxon>Sar</taxon>
        <taxon>Stramenopiles</taxon>
        <taxon>Oomycota</taxon>
        <taxon>Saprolegniomycetes</taxon>
        <taxon>Saprolegniales</taxon>
        <taxon>Achlyaceae</taxon>
        <taxon>Achlya</taxon>
    </lineage>
</organism>